<feature type="region of interest" description="Disordered" evidence="2">
    <location>
        <begin position="83"/>
        <end position="104"/>
    </location>
</feature>
<dbReference type="SUPFAM" id="SSF50978">
    <property type="entry name" value="WD40 repeat-like"/>
    <property type="match status" value="1"/>
</dbReference>
<dbReference type="PROSITE" id="PS50082">
    <property type="entry name" value="WD_REPEATS_2"/>
    <property type="match status" value="2"/>
</dbReference>
<dbReference type="InterPro" id="IPR001680">
    <property type="entry name" value="WD40_rpt"/>
</dbReference>
<feature type="compositionally biased region" description="Basic and acidic residues" evidence="2">
    <location>
        <begin position="232"/>
        <end position="241"/>
    </location>
</feature>
<feature type="compositionally biased region" description="Pro residues" evidence="2">
    <location>
        <begin position="251"/>
        <end position="266"/>
    </location>
</feature>
<evidence type="ECO:0000256" key="1">
    <source>
        <dbReference type="PROSITE-ProRule" id="PRU00221"/>
    </source>
</evidence>
<dbReference type="PANTHER" id="PTHR16266">
    <property type="entry name" value="WD REPEAT DOMAIN 9"/>
    <property type="match status" value="1"/>
</dbReference>
<evidence type="ECO:0008006" key="5">
    <source>
        <dbReference type="Google" id="ProtNLM"/>
    </source>
</evidence>
<dbReference type="EMBL" id="JBBJCI010000370">
    <property type="protein sequence ID" value="KAK7232245.1"/>
    <property type="molecule type" value="Genomic_DNA"/>
</dbReference>
<feature type="compositionally biased region" description="Basic residues" evidence="2">
    <location>
        <begin position="653"/>
        <end position="667"/>
    </location>
</feature>
<dbReference type="InterPro" id="IPR015943">
    <property type="entry name" value="WD40/YVTN_repeat-like_dom_sf"/>
</dbReference>
<dbReference type="SMART" id="SM00320">
    <property type="entry name" value="WD40"/>
    <property type="match status" value="5"/>
</dbReference>
<feature type="compositionally biased region" description="Low complexity" evidence="2">
    <location>
        <begin position="637"/>
        <end position="652"/>
    </location>
</feature>
<evidence type="ECO:0000313" key="4">
    <source>
        <dbReference type="Proteomes" id="UP001363151"/>
    </source>
</evidence>
<protein>
    <recommendedName>
        <fullName evidence="5">LisH domain-containing protein</fullName>
    </recommendedName>
</protein>
<comment type="caution">
    <text evidence="3">The sequence shown here is derived from an EMBL/GenBank/DDBJ whole genome shotgun (WGS) entry which is preliminary data.</text>
</comment>
<dbReference type="Proteomes" id="UP001363151">
    <property type="component" value="Unassembled WGS sequence"/>
</dbReference>
<feature type="region of interest" description="Disordered" evidence="2">
    <location>
        <begin position="232"/>
        <end position="270"/>
    </location>
</feature>
<keyword evidence="1" id="KW-0853">WD repeat</keyword>
<keyword evidence="4" id="KW-1185">Reference proteome</keyword>
<feature type="region of interest" description="Disordered" evidence="2">
    <location>
        <begin position="859"/>
        <end position="961"/>
    </location>
</feature>
<dbReference type="InterPro" id="IPR052060">
    <property type="entry name" value="Bromo_WD_repeat"/>
</dbReference>
<accession>A0ABR1FK14</accession>
<dbReference type="PANTHER" id="PTHR16266:SF17">
    <property type="entry name" value="BRWD3"/>
    <property type="match status" value="1"/>
</dbReference>
<dbReference type="Gene3D" id="2.130.10.10">
    <property type="entry name" value="YVTN repeat-like/Quinoprotein amine dehydrogenase"/>
    <property type="match status" value="2"/>
</dbReference>
<feature type="compositionally biased region" description="Basic residues" evidence="2">
    <location>
        <begin position="936"/>
        <end position="946"/>
    </location>
</feature>
<dbReference type="Pfam" id="PF00400">
    <property type="entry name" value="WD40"/>
    <property type="match status" value="2"/>
</dbReference>
<feature type="region of interest" description="Disordered" evidence="2">
    <location>
        <begin position="626"/>
        <end position="699"/>
    </location>
</feature>
<reference evidence="3 4" key="1">
    <citation type="submission" date="2024-03" db="EMBL/GenBank/DDBJ databases">
        <title>Aureococcus anophagefferens CCMP1851 and Kratosvirus quantuckense: Draft genome of a second virus-susceptible host strain in the model system.</title>
        <authorList>
            <person name="Chase E."/>
            <person name="Truchon A.R."/>
            <person name="Schepens W."/>
            <person name="Wilhelm S.W."/>
        </authorList>
    </citation>
    <scope>NUCLEOTIDE SEQUENCE [LARGE SCALE GENOMIC DNA]</scope>
    <source>
        <strain evidence="3 4">CCMP1851</strain>
    </source>
</reference>
<gene>
    <name evidence="3" type="ORF">SO694_00030230</name>
</gene>
<feature type="compositionally biased region" description="Acidic residues" evidence="2">
    <location>
        <begin position="863"/>
        <end position="895"/>
    </location>
</feature>
<dbReference type="InterPro" id="IPR036322">
    <property type="entry name" value="WD40_repeat_dom_sf"/>
</dbReference>
<feature type="compositionally biased region" description="Basic residues" evidence="2">
    <location>
        <begin position="899"/>
        <end position="920"/>
    </location>
</feature>
<feature type="repeat" description="WD" evidence="1">
    <location>
        <begin position="302"/>
        <end position="336"/>
    </location>
</feature>
<organism evidence="3 4">
    <name type="scientific">Aureococcus anophagefferens</name>
    <name type="common">Harmful bloom alga</name>
    <dbReference type="NCBI Taxonomy" id="44056"/>
    <lineage>
        <taxon>Eukaryota</taxon>
        <taxon>Sar</taxon>
        <taxon>Stramenopiles</taxon>
        <taxon>Ochrophyta</taxon>
        <taxon>Pelagophyceae</taxon>
        <taxon>Pelagomonadales</taxon>
        <taxon>Pelagomonadaceae</taxon>
        <taxon>Aureococcus</taxon>
    </lineage>
</organism>
<sequence>MSMETPSQEALLLIADYLERCTPCAGAAAALREDVAAHELLGRETRADGSEVPVSVASRLRDFPLGLKEGLLEERLVTGLAAEAKPAEREAPDESGGRALGDGTVVFSAPPPRSLLFEPNRAEAEAKRQADILDARDRLIRDCRALRDVDARLRALDLEEEEEADAAPATPRPTNAMDVEPPTHALLGAGGADAAGSPRVAREKREELLRREAERNALLAKKADLAELVERDKAAARDPHPRSSSAFFPVPGQPLPAFPPRRPPPAGSANWRRLLGLNEESPAREQRLGRRASLSGHQNFAVYSVAFDASGDFVVTGADDYLAKVWHAPSATLCHTLRGHKGVISDVAVSPCNLLVASASDDGTCRLHRLRDGLCDGAPVAVLTLTGDCGTPAAPLPPVEAIAFDDATGRLLATGQKHCDARAWDAAALLQGCEDRAWTADGGAWDALVVGAVLPPRADAARGLGVAAAASLATTGGDDGRLPRRHGAAATDLAFSKAGDRLLSASVKACAATVWSWRARREDRRGGRSVGACGVDLNVRSGDEAPRELSAACWTCDDALIVLSSWAEAAKSRASARRRRDRVRALASGPNVAAAEIWAAAWSGDGRRFACVDLAGQVHAFAGGGAAKHAPWSSTWPRTTASSSGTGGSTPSTRRRGSRAIWRRRASARAAFGGSARAAPPLFGGRHVPQPAGDDRAKGLARASRALPRGLEGPAADAAAAAPGGARRSARALARWSALDAVVYVAEAHHRQALLLSSGVVHGAEAPPWRRDAAASVAARLLRDGAAALRCVVEGVRYELPGDVGARAIVAVVTLAAFVVRCRKCDAPDFLVPLHKYEAALGSADAFAAGAELHLPYVGDRAAEEDDEDEEKDDDDDDEEEEEDDDDDESDESDESPQPRKRSRPTRARPRQRRAPRSRPRAAAAPAPAPAPARGGRVKQSARRRTGGAGGAWRCPPYAGG</sequence>
<evidence type="ECO:0000256" key="2">
    <source>
        <dbReference type="SAM" id="MobiDB-lite"/>
    </source>
</evidence>
<feature type="region of interest" description="Disordered" evidence="2">
    <location>
        <begin position="160"/>
        <end position="182"/>
    </location>
</feature>
<feature type="compositionally biased region" description="Basic and acidic residues" evidence="2">
    <location>
        <begin position="85"/>
        <end position="96"/>
    </location>
</feature>
<proteinExistence type="predicted"/>
<feature type="repeat" description="WD" evidence="1">
    <location>
        <begin position="337"/>
        <end position="367"/>
    </location>
</feature>
<name>A0ABR1FK14_AURAN</name>
<feature type="compositionally biased region" description="Low complexity" evidence="2">
    <location>
        <begin position="668"/>
        <end position="679"/>
    </location>
</feature>
<evidence type="ECO:0000313" key="3">
    <source>
        <dbReference type="EMBL" id="KAK7232245.1"/>
    </source>
</evidence>